<gene>
    <name evidence="2" type="ORF">ACFSJ0_59100</name>
</gene>
<feature type="compositionally biased region" description="Low complexity" evidence="1">
    <location>
        <begin position="476"/>
        <end position="488"/>
    </location>
</feature>
<feature type="compositionally biased region" description="Basic residues" evidence="1">
    <location>
        <begin position="378"/>
        <end position="398"/>
    </location>
</feature>
<name>A0ABW4GXB8_9ACTN</name>
<proteinExistence type="predicted"/>
<feature type="region of interest" description="Disordered" evidence="1">
    <location>
        <begin position="81"/>
        <end position="102"/>
    </location>
</feature>
<feature type="compositionally biased region" description="Low complexity" evidence="1">
    <location>
        <begin position="420"/>
        <end position="430"/>
    </location>
</feature>
<evidence type="ECO:0000313" key="2">
    <source>
        <dbReference type="EMBL" id="MFD1547044.1"/>
    </source>
</evidence>
<reference evidence="3" key="1">
    <citation type="journal article" date="2019" name="Int. J. Syst. Evol. Microbiol.">
        <title>The Global Catalogue of Microorganisms (GCM) 10K type strain sequencing project: providing services to taxonomists for standard genome sequencing and annotation.</title>
        <authorList>
            <consortium name="The Broad Institute Genomics Platform"/>
            <consortium name="The Broad Institute Genome Sequencing Center for Infectious Disease"/>
            <person name="Wu L."/>
            <person name="Ma J."/>
        </authorList>
    </citation>
    <scope>NUCLEOTIDE SEQUENCE [LARGE SCALE GENOMIC DNA]</scope>
    <source>
        <strain evidence="3">CGMCC 1.15399</strain>
    </source>
</reference>
<feature type="compositionally biased region" description="Low complexity" evidence="1">
    <location>
        <begin position="149"/>
        <end position="175"/>
    </location>
</feature>
<feature type="region of interest" description="Disordered" evidence="1">
    <location>
        <begin position="147"/>
        <end position="520"/>
    </location>
</feature>
<dbReference type="EMBL" id="JBHUCM010000070">
    <property type="protein sequence ID" value="MFD1547044.1"/>
    <property type="molecule type" value="Genomic_DNA"/>
</dbReference>
<organism evidence="2 3">
    <name type="scientific">Nonomuraea guangzhouensis</name>
    <dbReference type="NCBI Taxonomy" id="1291555"/>
    <lineage>
        <taxon>Bacteria</taxon>
        <taxon>Bacillati</taxon>
        <taxon>Actinomycetota</taxon>
        <taxon>Actinomycetes</taxon>
        <taxon>Streptosporangiales</taxon>
        <taxon>Streptosporangiaceae</taxon>
        <taxon>Nonomuraea</taxon>
    </lineage>
</organism>
<sequence length="664" mass="70694">MADDDANGRIFHLRPRSESPSVPLPPLPPELRLSAFRDVGPGEEQDGEQSAPAGLWPTLPSVSDMRPPVAFSMPALPTVESTAVGEEEGGFAPPAPEDPDNPTVRDTLAVAVAVMTALGVAAVNGMWHRARHRSALADQARATADKATAKAAGRGASKGATGSEGSLLRSLGSSGKTRRSGGKHRPPRDAHSSSPHGPGRNKTRPSDRKAPKADRDGKKTWTDPSKQKRRKRGPGKEGLGSDGACVQTPKPKKAGTKAPKPDASKKTPKLQKAPKTPKKGPDKLRWKAPKRRDGAAGPKGWTSGRPKGAGKGMPKRKGPGKTRAGKLTWKASKRRPGGGKATASRKRWAARGKLKPVVKRRRKSWSRRARRGSAAWLKRWRASRRTGAKSPSRARVRMTWKPSASDYVRGRRWSTKRTETSTSGSRSSRTTPPPPPPPGFGRMRPPPGADRRGWATVDSVRVHRRPRPPQAKSAVLAAGTLALSPAAATKAGPEPEPSSARETGQQPAPKTDNDVKQGVPVAVPPPRLAGAAIPVHGAQFRDAELTIRDVTEAGEETAEEILAGADTAQRSAAMCEVLAARLEALHAELCELEVPGILIPNVAVLLDKAQDVRGKALAIAEGLPLASEVMRIAAANAAVRHQPTADMTRDMGHIKPAERPYHEE</sequence>
<dbReference type="Proteomes" id="UP001597097">
    <property type="component" value="Unassembled WGS sequence"/>
</dbReference>
<feature type="compositionally biased region" description="Basic residues" evidence="1">
    <location>
        <begin position="331"/>
        <end position="371"/>
    </location>
</feature>
<feature type="compositionally biased region" description="Basic and acidic residues" evidence="1">
    <location>
        <begin position="204"/>
        <end position="221"/>
    </location>
</feature>
<feature type="region of interest" description="Disordered" evidence="1">
    <location>
        <begin position="1"/>
        <end position="61"/>
    </location>
</feature>
<protein>
    <submittedName>
        <fullName evidence="2">Uncharacterized protein</fullName>
    </submittedName>
</protein>
<feature type="compositionally biased region" description="Basic residues" evidence="1">
    <location>
        <begin position="176"/>
        <end position="186"/>
    </location>
</feature>
<feature type="compositionally biased region" description="Basic residues" evidence="1">
    <location>
        <begin position="313"/>
        <end position="324"/>
    </location>
</feature>
<evidence type="ECO:0000256" key="1">
    <source>
        <dbReference type="SAM" id="MobiDB-lite"/>
    </source>
</evidence>
<evidence type="ECO:0000313" key="3">
    <source>
        <dbReference type="Proteomes" id="UP001597097"/>
    </source>
</evidence>
<comment type="caution">
    <text evidence="2">The sequence shown here is derived from an EMBL/GenBank/DDBJ whole genome shotgun (WGS) entry which is preliminary data.</text>
</comment>
<feature type="compositionally biased region" description="Pro residues" evidence="1">
    <location>
        <begin position="431"/>
        <end position="448"/>
    </location>
</feature>
<dbReference type="RefSeq" id="WP_219536549.1">
    <property type="nucleotide sequence ID" value="NZ_JAHKRM010000031.1"/>
</dbReference>
<keyword evidence="3" id="KW-1185">Reference proteome</keyword>
<accession>A0ABW4GXB8</accession>